<sequence length="139" mass="15113">MTTIDELKQSYLPFGEENTRFAAHFSGKSYLGVLTLEQVPAFTVSFEAGCRNDWHIHQATSGGGQILIATAGRGWYQAWGEPARELKPGDVVNIPAGLKHWHGAAADTAFQHIALEVPGEGTVTEWCEPVSDADYRALA</sequence>
<dbReference type="InterPro" id="IPR047263">
    <property type="entry name" value="HNL-like_cupin"/>
</dbReference>
<dbReference type="Gene3D" id="2.60.120.10">
    <property type="entry name" value="Jelly Rolls"/>
    <property type="match status" value="1"/>
</dbReference>
<dbReference type="InterPro" id="IPR014710">
    <property type="entry name" value="RmlC-like_jellyroll"/>
</dbReference>
<dbReference type="RefSeq" id="WP_244671487.1">
    <property type="nucleotide sequence ID" value="NZ_LK995477.1"/>
</dbReference>
<accession>A0A1L7RU05</accession>
<dbReference type="SUPFAM" id="SSF51182">
    <property type="entry name" value="RmlC-like cupins"/>
    <property type="match status" value="1"/>
</dbReference>
<dbReference type="PANTHER" id="PTHR43698">
    <property type="entry name" value="RIBD C-TERMINAL DOMAIN CONTAINING PROTEIN"/>
    <property type="match status" value="1"/>
</dbReference>
<protein>
    <submittedName>
        <fullName evidence="1">4-carboxymuconolactone decarboxylase domain protein</fullName>
    </submittedName>
</protein>
<evidence type="ECO:0000313" key="1">
    <source>
        <dbReference type="EMBL" id="CED92757.1"/>
    </source>
</evidence>
<organism evidence="1">
    <name type="scientific">Actinomyces succiniciruminis</name>
    <dbReference type="NCBI Taxonomy" id="1522002"/>
    <lineage>
        <taxon>Bacteria</taxon>
        <taxon>Bacillati</taxon>
        <taxon>Actinomycetota</taxon>
        <taxon>Actinomycetes</taxon>
        <taxon>Actinomycetales</taxon>
        <taxon>Actinomycetaceae</taxon>
        <taxon>Actinomyces</taxon>
    </lineage>
</organism>
<dbReference type="CDD" id="cd02233">
    <property type="entry name" value="cupin_HNL-like"/>
    <property type="match status" value="1"/>
</dbReference>
<dbReference type="InterPro" id="IPR011051">
    <property type="entry name" value="RmlC_Cupin_sf"/>
</dbReference>
<dbReference type="EMBL" id="LK995477">
    <property type="protein sequence ID" value="CED92757.1"/>
    <property type="molecule type" value="Genomic_DNA"/>
</dbReference>
<name>A0A1L7RU05_9ACTO</name>
<dbReference type="PANTHER" id="PTHR43698:SF1">
    <property type="entry name" value="BLL4564 PROTEIN"/>
    <property type="match status" value="1"/>
</dbReference>
<proteinExistence type="predicted"/>
<gene>
    <name evidence="1" type="ORF">AAM4_0737</name>
</gene>
<dbReference type="AlphaFoldDB" id="A0A1L7RU05"/>
<reference evidence="1" key="1">
    <citation type="submission" date="2014-07" db="EMBL/GenBank/DDBJ databases">
        <authorList>
            <person name="Zhang J.E."/>
            <person name="Yang H."/>
            <person name="Guo J."/>
            <person name="Deng Z."/>
            <person name="Luo H."/>
            <person name="Luo M."/>
            <person name="Zhao B."/>
        </authorList>
    </citation>
    <scope>NUCLEOTIDE SEQUENCE</scope>
    <source>
        <strain evidence="1">AM4</strain>
    </source>
</reference>